<dbReference type="Pfam" id="PF00656">
    <property type="entry name" value="Peptidase_C14"/>
    <property type="match status" value="1"/>
</dbReference>
<gene>
    <name evidence="5" type="primary">LOC115226491</name>
</gene>
<dbReference type="InterPro" id="IPR029030">
    <property type="entry name" value="Caspase-like_dom_sf"/>
</dbReference>
<dbReference type="Gene3D" id="3.40.50.1460">
    <property type="match status" value="1"/>
</dbReference>
<dbReference type="PROSITE" id="PS50207">
    <property type="entry name" value="CASPASE_P10"/>
    <property type="match status" value="1"/>
</dbReference>
<dbReference type="GO" id="GO:0043067">
    <property type="term" value="P:regulation of programmed cell death"/>
    <property type="evidence" value="ECO:0007669"/>
    <property type="project" value="UniProtKB-ARBA"/>
</dbReference>
<comment type="similarity">
    <text evidence="1">Belongs to the peptidase C14A family.</text>
</comment>
<evidence type="ECO:0000256" key="1">
    <source>
        <dbReference type="ARBA" id="ARBA00010134"/>
    </source>
</evidence>
<dbReference type="Proteomes" id="UP000515154">
    <property type="component" value="Linkage group LG30"/>
</dbReference>
<feature type="domain" description="Caspase family p10" evidence="3">
    <location>
        <begin position="122"/>
        <end position="209"/>
    </location>
</feature>
<evidence type="ECO:0000259" key="3">
    <source>
        <dbReference type="PROSITE" id="PS50207"/>
    </source>
</evidence>
<dbReference type="InterPro" id="IPR011600">
    <property type="entry name" value="Pept_C14_caspase"/>
</dbReference>
<keyword evidence="4" id="KW-1185">Reference proteome</keyword>
<dbReference type="SMART" id="SM00115">
    <property type="entry name" value="CASc"/>
    <property type="match status" value="1"/>
</dbReference>
<accession>A0A6P7TX29</accession>
<dbReference type="InterPro" id="IPR015917">
    <property type="entry name" value="Pept_C14A"/>
</dbReference>
<dbReference type="InterPro" id="IPR002138">
    <property type="entry name" value="Pept_C14_p10"/>
</dbReference>
<name>A0A6P7TX29_9MOLL</name>
<dbReference type="PANTHER" id="PTHR48169:SF1">
    <property type="entry name" value="ASTROCYTIC PHOSPHOPROTEIN PEA-15"/>
    <property type="match status" value="1"/>
</dbReference>
<dbReference type="RefSeq" id="XP_029653346.2">
    <property type="nucleotide sequence ID" value="XM_029797486.2"/>
</dbReference>
<dbReference type="GO" id="GO:0006508">
    <property type="term" value="P:proteolysis"/>
    <property type="evidence" value="ECO:0007669"/>
    <property type="project" value="InterPro"/>
</dbReference>
<evidence type="ECO:0000256" key="2">
    <source>
        <dbReference type="ARBA" id="ARBA00022703"/>
    </source>
</evidence>
<dbReference type="AlphaFoldDB" id="A0A6P7TX29"/>
<sequence>MENKTRVAYIVDPKCSTNDAADFRRALERIGFKCEPIYNDFETMCKDLEKFKETERKNKIGCFICAVINQDHEKAGSDVIALTSKLTADKCQSLKGVPKLIFIEAVEIVGRFHAVDAPETGNILKIPITADLLVFRSWRKECLPIHGKHEASPFMKILTENLNEYGTKYEILKLLTITSGEFQSSENSKNNGSERKTQIASTLLKELMF</sequence>
<dbReference type="SUPFAM" id="SSF52129">
    <property type="entry name" value="Caspase-like"/>
    <property type="match status" value="1"/>
</dbReference>
<protein>
    <submittedName>
        <fullName evidence="5">Caspase-7-like</fullName>
    </submittedName>
</protein>
<dbReference type="GO" id="GO:0006915">
    <property type="term" value="P:apoptotic process"/>
    <property type="evidence" value="ECO:0007669"/>
    <property type="project" value="UniProtKB-KW"/>
</dbReference>
<evidence type="ECO:0000313" key="5">
    <source>
        <dbReference type="RefSeq" id="XP_029653346.2"/>
    </source>
</evidence>
<evidence type="ECO:0000313" key="4">
    <source>
        <dbReference type="Proteomes" id="UP000515154"/>
    </source>
</evidence>
<organism evidence="4 5">
    <name type="scientific">Octopus sinensis</name>
    <name type="common">East Asian common octopus</name>
    <dbReference type="NCBI Taxonomy" id="2607531"/>
    <lineage>
        <taxon>Eukaryota</taxon>
        <taxon>Metazoa</taxon>
        <taxon>Spiralia</taxon>
        <taxon>Lophotrochozoa</taxon>
        <taxon>Mollusca</taxon>
        <taxon>Cephalopoda</taxon>
        <taxon>Coleoidea</taxon>
        <taxon>Octopodiformes</taxon>
        <taxon>Octopoda</taxon>
        <taxon>Incirrata</taxon>
        <taxon>Octopodidae</taxon>
        <taxon>Octopus</taxon>
    </lineage>
</organism>
<reference evidence="5" key="1">
    <citation type="submission" date="2025-08" db="UniProtKB">
        <authorList>
            <consortium name="RefSeq"/>
        </authorList>
    </citation>
    <scope>IDENTIFICATION</scope>
</reference>
<dbReference type="GO" id="GO:0004197">
    <property type="term" value="F:cysteine-type endopeptidase activity"/>
    <property type="evidence" value="ECO:0007669"/>
    <property type="project" value="InterPro"/>
</dbReference>
<proteinExistence type="inferred from homology"/>
<keyword evidence="2" id="KW-0053">Apoptosis</keyword>
<dbReference type="GO" id="GO:0051604">
    <property type="term" value="P:protein maturation"/>
    <property type="evidence" value="ECO:0007669"/>
    <property type="project" value="UniProtKB-ARBA"/>
</dbReference>
<dbReference type="KEGG" id="osn:115226491"/>
<dbReference type="PANTHER" id="PTHR48169">
    <property type="entry name" value="DED DOMAIN-CONTAINING PROTEIN"/>
    <property type="match status" value="1"/>
</dbReference>